<dbReference type="SMART" id="SM00387">
    <property type="entry name" value="HATPase_c"/>
    <property type="match status" value="1"/>
</dbReference>
<feature type="domain" description="HPt" evidence="12">
    <location>
        <begin position="583"/>
        <end position="695"/>
    </location>
</feature>
<dbReference type="PROSITE" id="PS50851">
    <property type="entry name" value="CHEW"/>
    <property type="match status" value="1"/>
</dbReference>
<keyword evidence="14" id="KW-1185">Reference proteome</keyword>
<dbReference type="InterPro" id="IPR011006">
    <property type="entry name" value="CheY-like_superfamily"/>
</dbReference>
<dbReference type="InterPro" id="IPR005467">
    <property type="entry name" value="His_kinase_dom"/>
</dbReference>
<dbReference type="FunFam" id="3.30.565.10:FF:000016">
    <property type="entry name" value="Chemotaxis protein CheA, putative"/>
    <property type="match status" value="1"/>
</dbReference>
<dbReference type="PANTHER" id="PTHR43395:SF8">
    <property type="entry name" value="HISTIDINE KINASE"/>
    <property type="match status" value="1"/>
</dbReference>
<dbReference type="Gene3D" id="1.20.120.160">
    <property type="entry name" value="HPT domain"/>
    <property type="match status" value="4"/>
</dbReference>
<dbReference type="InterPro" id="IPR004358">
    <property type="entry name" value="Sig_transdc_His_kin-like_C"/>
</dbReference>
<keyword evidence="3 7" id="KW-0597">Phosphoprotein</keyword>
<name>A0A2L1GP38_9BACT</name>
<dbReference type="InterPro" id="IPR036890">
    <property type="entry name" value="HATPase_C_sf"/>
</dbReference>
<feature type="modified residue" description="Phosphohistidine" evidence="6">
    <location>
        <position position="241"/>
    </location>
</feature>
<keyword evidence="4" id="KW-0808">Transferase</keyword>
<dbReference type="CDD" id="cd00088">
    <property type="entry name" value="HPT"/>
    <property type="match status" value="4"/>
</dbReference>
<evidence type="ECO:0000313" key="14">
    <source>
        <dbReference type="Proteomes" id="UP000239867"/>
    </source>
</evidence>
<protein>
    <recommendedName>
        <fullName evidence="2">histidine kinase</fullName>
        <ecNumber evidence="2">2.7.13.3</ecNumber>
    </recommendedName>
</protein>
<evidence type="ECO:0000259" key="9">
    <source>
        <dbReference type="PROSITE" id="PS50109"/>
    </source>
</evidence>
<dbReference type="Pfam" id="PF01584">
    <property type="entry name" value="CheW"/>
    <property type="match status" value="1"/>
</dbReference>
<dbReference type="GO" id="GO:0006935">
    <property type="term" value="P:chemotaxis"/>
    <property type="evidence" value="ECO:0007669"/>
    <property type="project" value="UniProtKB-KW"/>
</dbReference>
<dbReference type="Gene3D" id="2.30.30.40">
    <property type="entry name" value="SH3 Domains"/>
    <property type="match status" value="1"/>
</dbReference>
<feature type="domain" description="Histidine kinase" evidence="9">
    <location>
        <begin position="1044"/>
        <end position="1247"/>
    </location>
</feature>
<feature type="modified residue" description="Phosphohistidine" evidence="6">
    <location>
        <position position="62"/>
    </location>
</feature>
<dbReference type="SMART" id="SM00260">
    <property type="entry name" value="CheW"/>
    <property type="match status" value="1"/>
</dbReference>
<dbReference type="SUPFAM" id="SSF52172">
    <property type="entry name" value="CheY-like"/>
    <property type="match status" value="1"/>
</dbReference>
<evidence type="ECO:0000256" key="5">
    <source>
        <dbReference type="ARBA" id="ARBA00022777"/>
    </source>
</evidence>
<keyword evidence="5" id="KW-0418">Kinase</keyword>
<evidence type="ECO:0000256" key="7">
    <source>
        <dbReference type="PROSITE-ProRule" id="PRU00169"/>
    </source>
</evidence>
<reference evidence="13" key="2">
    <citation type="journal article" date="2018" name="MBio">
        <title>Insights into the evolution of host association through the isolation and characterization of a novel human periodontal pathobiont, Desulfobulbus oralis.</title>
        <authorList>
            <person name="Cross K.L."/>
            <person name="Chirania P."/>
            <person name="Xiong W."/>
            <person name="Beall C.J."/>
            <person name="Elkins J.G."/>
            <person name="Giannone R.J."/>
            <person name="Griffen A.L."/>
            <person name="Guss A.M."/>
            <person name="Hettich R.L."/>
            <person name="Joshi S.S."/>
            <person name="Mokrzan E.M."/>
            <person name="Martin R.K."/>
            <person name="Zhulin I.B."/>
            <person name="Leys E.J."/>
            <person name="Podar M."/>
        </authorList>
    </citation>
    <scope>NUCLEOTIDE SEQUENCE [LARGE SCALE GENOMIC DNA]</scope>
    <source>
        <strain evidence="13">ORNL</strain>
    </source>
</reference>
<dbReference type="Gene3D" id="3.30.565.10">
    <property type="entry name" value="Histidine kinase-like ATPase, C-terminal domain"/>
    <property type="match status" value="1"/>
</dbReference>
<dbReference type="EC" id="2.7.13.3" evidence="2"/>
<evidence type="ECO:0000256" key="2">
    <source>
        <dbReference type="ARBA" id="ARBA00012438"/>
    </source>
</evidence>
<dbReference type="InterPro" id="IPR008207">
    <property type="entry name" value="Sig_transdc_His_kin_Hpt_dom"/>
</dbReference>
<feature type="domain" description="HPt" evidence="12">
    <location>
        <begin position="15"/>
        <end position="119"/>
    </location>
</feature>
<organism evidence="13 14">
    <name type="scientific">Desulfobulbus oralis</name>
    <dbReference type="NCBI Taxonomy" id="1986146"/>
    <lineage>
        <taxon>Bacteria</taxon>
        <taxon>Pseudomonadati</taxon>
        <taxon>Thermodesulfobacteriota</taxon>
        <taxon>Desulfobulbia</taxon>
        <taxon>Desulfobulbales</taxon>
        <taxon>Desulfobulbaceae</taxon>
        <taxon>Desulfobulbus</taxon>
    </lineage>
</organism>
<dbReference type="Gene3D" id="3.40.50.2300">
    <property type="match status" value="1"/>
</dbReference>
<feature type="domain" description="HPt" evidence="12">
    <location>
        <begin position="186"/>
        <end position="301"/>
    </location>
</feature>
<feature type="domain" description="CheW-like" evidence="11">
    <location>
        <begin position="1249"/>
        <end position="1381"/>
    </location>
</feature>
<dbReference type="InterPro" id="IPR003594">
    <property type="entry name" value="HATPase_dom"/>
</dbReference>
<evidence type="ECO:0000256" key="8">
    <source>
        <dbReference type="SAM" id="MobiDB-lite"/>
    </source>
</evidence>
<dbReference type="EMBL" id="CP021255">
    <property type="protein sequence ID" value="AVD71387.1"/>
    <property type="molecule type" value="Genomic_DNA"/>
</dbReference>
<evidence type="ECO:0000259" key="11">
    <source>
        <dbReference type="PROSITE" id="PS50851"/>
    </source>
</evidence>
<reference evidence="13" key="1">
    <citation type="submission" date="2017-05" db="EMBL/GenBank/DDBJ databases">
        <authorList>
            <person name="Song R."/>
            <person name="Chenine A.L."/>
            <person name="Ruprecht R.M."/>
        </authorList>
    </citation>
    <scope>NUCLEOTIDE SEQUENCE</scope>
    <source>
        <strain evidence="13">ORNL</strain>
    </source>
</reference>
<dbReference type="SMART" id="SM00073">
    <property type="entry name" value="HPT"/>
    <property type="match status" value="4"/>
</dbReference>
<feature type="domain" description="Response regulatory" evidence="10">
    <location>
        <begin position="1398"/>
        <end position="1514"/>
    </location>
</feature>
<dbReference type="PANTHER" id="PTHR43395">
    <property type="entry name" value="SENSOR HISTIDINE KINASE CHEA"/>
    <property type="match status" value="1"/>
</dbReference>
<dbReference type="PROSITE" id="PS50110">
    <property type="entry name" value="RESPONSE_REGULATORY"/>
    <property type="match status" value="1"/>
</dbReference>
<evidence type="ECO:0000256" key="4">
    <source>
        <dbReference type="ARBA" id="ARBA00022679"/>
    </source>
</evidence>
<evidence type="ECO:0000313" key="13">
    <source>
        <dbReference type="EMBL" id="AVD71387.1"/>
    </source>
</evidence>
<dbReference type="SMART" id="SM00448">
    <property type="entry name" value="REC"/>
    <property type="match status" value="1"/>
</dbReference>
<feature type="modified residue" description="Phosphohistidine" evidence="6">
    <location>
        <position position="638"/>
    </location>
</feature>
<feature type="modified residue" description="Phosphohistidine" evidence="6">
    <location>
        <position position="468"/>
    </location>
</feature>
<sequence>MYGRHGENGAENALMAQGLDEILLGFVEEMEGYVPLIGDGIAALQADPDNRPVLDEMRRLVHIVRGAAAMLDLAPLSQAARGMELAIEHVREGRAAVSGDLLNALQSTAELFARYAEHLRSSGAPDDADLKALVEQICLQIDALPSDALMAARTAPAEPGTEPEAGAADAAALFGAGALGRMTPAGIELDEELLASFTEEVKEHFDDIGNALYRLESAVTEPLAVSGELGEVLRGIRRSVHTIKGASAVLGLQQIADAGHRIEDVLDWFYESAARIDPEQVAVLAQALDQLEHLVRRPDAYDAEMLDECLKFLHSQMDGAALRPARAGAPADETTALLDGEGDVFAEDTLGQAEADSLLGDDPADRSLSEGALSLADSAVPGDEGPFLGEAGQDQAPHADALAGALGRMTPAGIELDEELLASFTEEVKEHFDDIGNALYRLESAVTEPLAVSGELGEVLRGIRRSVHTIKGASAVLGLQQIADAGHRIEDVLDWFYESAARIDPEQVAVLAQALDQLEHLVRRPDAYDAEMLDECLKFLHSQMRSAPGRAPAPEPEPETVEPAAAVRPAAGASGSASTAMFSAEDLQMLREGFMEEADGHLQELGQAMQALEARVVQTTPVDEALREELRTIRRDVHTIKGASAVIGISEIAEYAHKIEDFLDWLFDKAPAIDPDIVGLLAESADLLGSIVENPASVDTERQQDLYARLAAVSGGAGPAAAEQPAAASSPGAGDEAGAAPEGLDSAEAEGQELSGQELALLRQSFVENADLHQEALHHAVQTLAAAAGQSRLPAESAGEVARMSERIGALRRDALLLGRDDVGDYAGRLVDFLEWLLASAAPATPLLTDALGDAVDVLGQLMEKPEALDLNRVTGVLGKLADIRSAAAAGKGPAPIRPRPGTAPPAAADAAKTIRIHQTQLDKLINLANELLVGVSGFDRNMALFQSALDELDLTARRLKDIALELETKFEVRALDQLSFHFDRLAEARQAIRDDGDLSEFDAMELDHYTQLNLIIRALNESAIDVTALHTNMEGVHNGLGMDINRQHRVVRELQAQMMRARLSPMSLLTPRLSRTMRDVAARLKKRVRLVMKGDTVELDRMIWEKLADPFMHLMRNSVDHGIETPDERAGTGKPAIATITIAGEREGHHVVVRYSDDGRGIDVNAIREKARESMGDAVDAMDERTLVDLIFRSGFSTQKVVGQISGRGVGMDVVQQNIHDLQGSISVDTQAGQGTLFTIRVPLTLGITRSLLVAIDDVTYGIALNEIQDIHRVERADIAGDGNSFQRDGKTLPLYNLPLLLGRQPGAEEEARPLILTIEADGTTTGIRIPRISGQKEVVLKGLGRHLRSVTGIAGAAVMGDGTVIPLLNMAELLAAYHRQAGPEPVRKKERTHALTIMIVDDSISIRRVMSRLVSSNGWIPVEAKDGQAAFEQLDAVRPDCILLDVEMPRMNGFEFLALKANLPEHRSIPVIMLTSRSSEKHRKKALALGASIFLNKPTKDEEFVEAVLKLTGHQRSEQQVRQRRQGEEAL</sequence>
<dbReference type="InterPro" id="IPR002545">
    <property type="entry name" value="CheW-lke_dom"/>
</dbReference>
<dbReference type="Pfam" id="PF01627">
    <property type="entry name" value="Hpt"/>
    <property type="match status" value="4"/>
</dbReference>
<dbReference type="PRINTS" id="PR00344">
    <property type="entry name" value="BCTRLSENSOR"/>
</dbReference>
<dbReference type="InterPro" id="IPR001789">
    <property type="entry name" value="Sig_transdc_resp-reg_receiver"/>
</dbReference>
<proteinExistence type="predicted"/>
<dbReference type="SMART" id="SM01231">
    <property type="entry name" value="H-kinase_dim"/>
    <property type="match status" value="1"/>
</dbReference>
<evidence type="ECO:0000259" key="10">
    <source>
        <dbReference type="PROSITE" id="PS50110"/>
    </source>
</evidence>
<dbReference type="Proteomes" id="UP000239867">
    <property type="component" value="Chromosome"/>
</dbReference>
<feature type="modified residue" description="4-aspartylphosphate" evidence="7">
    <location>
        <position position="1447"/>
    </location>
</feature>
<evidence type="ECO:0000256" key="6">
    <source>
        <dbReference type="PROSITE-ProRule" id="PRU00110"/>
    </source>
</evidence>
<dbReference type="PROSITE" id="PS50894">
    <property type="entry name" value="HPT"/>
    <property type="match status" value="4"/>
</dbReference>
<feature type="compositionally biased region" description="Low complexity" evidence="8">
    <location>
        <begin position="719"/>
        <end position="743"/>
    </location>
</feature>
<dbReference type="SUPFAM" id="SSF47226">
    <property type="entry name" value="Histidine-containing phosphotransfer domain, HPT domain"/>
    <property type="match status" value="4"/>
</dbReference>
<dbReference type="SUPFAM" id="SSF55874">
    <property type="entry name" value="ATPase domain of HSP90 chaperone/DNA topoisomerase II/histidine kinase"/>
    <property type="match status" value="1"/>
</dbReference>
<dbReference type="GO" id="GO:0005737">
    <property type="term" value="C:cytoplasm"/>
    <property type="evidence" value="ECO:0007669"/>
    <property type="project" value="InterPro"/>
</dbReference>
<dbReference type="PROSITE" id="PS50109">
    <property type="entry name" value="HIS_KIN"/>
    <property type="match status" value="1"/>
</dbReference>
<dbReference type="InterPro" id="IPR036061">
    <property type="entry name" value="CheW-like_dom_sf"/>
</dbReference>
<comment type="catalytic activity">
    <reaction evidence="1">
        <text>ATP + protein L-histidine = ADP + protein N-phospho-L-histidine.</text>
        <dbReference type="EC" id="2.7.13.3"/>
    </reaction>
</comment>
<evidence type="ECO:0000256" key="3">
    <source>
        <dbReference type="ARBA" id="ARBA00022553"/>
    </source>
</evidence>
<evidence type="ECO:0000259" key="12">
    <source>
        <dbReference type="PROSITE" id="PS50894"/>
    </source>
</evidence>
<dbReference type="GO" id="GO:0000155">
    <property type="term" value="F:phosphorelay sensor kinase activity"/>
    <property type="evidence" value="ECO:0007669"/>
    <property type="project" value="InterPro"/>
</dbReference>
<dbReference type="InterPro" id="IPR036641">
    <property type="entry name" value="HPT_dom_sf"/>
</dbReference>
<gene>
    <name evidence="13" type="ORF">CAY53_07835</name>
</gene>
<accession>A0A2L1GP38</accession>
<dbReference type="InterPro" id="IPR051315">
    <property type="entry name" value="Bact_Chemotaxis_CheA"/>
</dbReference>
<dbReference type="InterPro" id="IPR004105">
    <property type="entry name" value="CheA-like_dim"/>
</dbReference>
<dbReference type="OrthoDB" id="9803176at2"/>
<dbReference type="CDD" id="cd00156">
    <property type="entry name" value="REC"/>
    <property type="match status" value="1"/>
</dbReference>
<dbReference type="SUPFAM" id="SSF50341">
    <property type="entry name" value="CheW-like"/>
    <property type="match status" value="1"/>
</dbReference>
<dbReference type="Pfam" id="PF00072">
    <property type="entry name" value="Response_reg"/>
    <property type="match status" value="1"/>
</dbReference>
<dbReference type="KEGG" id="deo:CAY53_07835"/>
<evidence type="ECO:0000256" key="1">
    <source>
        <dbReference type="ARBA" id="ARBA00000085"/>
    </source>
</evidence>
<dbReference type="Pfam" id="PF02518">
    <property type="entry name" value="HATPase_c"/>
    <property type="match status" value="1"/>
</dbReference>
<feature type="domain" description="HPt" evidence="12">
    <location>
        <begin position="413"/>
        <end position="528"/>
    </location>
</feature>
<feature type="region of interest" description="Disordered" evidence="8">
    <location>
        <begin position="719"/>
        <end position="751"/>
    </location>
</feature>